<gene>
    <name evidence="1" type="ORF">BD310DRAFT_942004</name>
</gene>
<evidence type="ECO:0000313" key="1">
    <source>
        <dbReference type="EMBL" id="TBU51541.1"/>
    </source>
</evidence>
<protein>
    <submittedName>
        <fullName evidence="1">Uncharacterized protein</fullName>
    </submittedName>
</protein>
<organism evidence="1 2">
    <name type="scientific">Dichomitus squalens</name>
    <dbReference type="NCBI Taxonomy" id="114155"/>
    <lineage>
        <taxon>Eukaryota</taxon>
        <taxon>Fungi</taxon>
        <taxon>Dikarya</taxon>
        <taxon>Basidiomycota</taxon>
        <taxon>Agaricomycotina</taxon>
        <taxon>Agaricomycetes</taxon>
        <taxon>Polyporales</taxon>
        <taxon>Polyporaceae</taxon>
        <taxon>Dichomitus</taxon>
    </lineage>
</organism>
<dbReference type="Proteomes" id="UP000292082">
    <property type="component" value="Unassembled WGS sequence"/>
</dbReference>
<dbReference type="AlphaFoldDB" id="A0A4Q9PEY7"/>
<keyword evidence="2" id="KW-1185">Reference proteome</keyword>
<proteinExistence type="predicted"/>
<accession>A0A4Q9PEY7</accession>
<dbReference type="EMBL" id="ML145309">
    <property type="protein sequence ID" value="TBU51541.1"/>
    <property type="molecule type" value="Genomic_DNA"/>
</dbReference>
<evidence type="ECO:0000313" key="2">
    <source>
        <dbReference type="Proteomes" id="UP000292082"/>
    </source>
</evidence>
<name>A0A4Q9PEY7_9APHY</name>
<sequence>MKRPLANLSIPLHRSHRFSETALHTLCWFPRSSLAALRPIPRDISQINFSILLVIVKPELFGPNVIVALPNI</sequence>
<reference evidence="1 2" key="1">
    <citation type="submission" date="2019-01" db="EMBL/GenBank/DDBJ databases">
        <title>Draft genome sequences of three monokaryotic isolates of the white-rot basidiomycete fungus Dichomitus squalens.</title>
        <authorList>
            <consortium name="DOE Joint Genome Institute"/>
            <person name="Lopez S.C."/>
            <person name="Andreopoulos B."/>
            <person name="Pangilinan J."/>
            <person name="Lipzen A."/>
            <person name="Riley R."/>
            <person name="Ahrendt S."/>
            <person name="Ng V."/>
            <person name="Barry K."/>
            <person name="Daum C."/>
            <person name="Grigoriev I.V."/>
            <person name="Hilden K.S."/>
            <person name="Makela M.R."/>
            <person name="de Vries R.P."/>
        </authorList>
    </citation>
    <scope>NUCLEOTIDE SEQUENCE [LARGE SCALE GENOMIC DNA]</scope>
    <source>
        <strain evidence="1 2">CBS 464.89</strain>
    </source>
</reference>